<dbReference type="OrthoDB" id="9802649at2"/>
<evidence type="ECO:0000256" key="1">
    <source>
        <dbReference type="ARBA" id="ARBA00006739"/>
    </source>
</evidence>
<comment type="similarity">
    <text evidence="1">Belongs to the glycosyltransferase 2 family.</text>
</comment>
<name>A0A0M1N394_9BACL</name>
<dbReference type="InterPro" id="IPR029044">
    <property type="entry name" value="Nucleotide-diphossugar_trans"/>
</dbReference>
<dbReference type="AlphaFoldDB" id="A0A0M1N394"/>
<evidence type="ECO:0000313" key="3">
    <source>
        <dbReference type="EMBL" id="KOR76490.1"/>
    </source>
</evidence>
<dbReference type="PANTHER" id="PTHR22916">
    <property type="entry name" value="GLYCOSYLTRANSFERASE"/>
    <property type="match status" value="1"/>
</dbReference>
<evidence type="ECO:0000313" key="4">
    <source>
        <dbReference type="Proteomes" id="UP000036932"/>
    </source>
</evidence>
<comment type="caution">
    <text evidence="3">The sequence shown here is derived from an EMBL/GenBank/DDBJ whole genome shotgun (WGS) entry which is preliminary data.</text>
</comment>
<dbReference type="GO" id="GO:0016758">
    <property type="term" value="F:hexosyltransferase activity"/>
    <property type="evidence" value="ECO:0007669"/>
    <property type="project" value="UniProtKB-ARBA"/>
</dbReference>
<dbReference type="Gene3D" id="3.90.550.10">
    <property type="entry name" value="Spore Coat Polysaccharide Biosynthesis Protein SpsA, Chain A"/>
    <property type="match status" value="1"/>
</dbReference>
<dbReference type="CDD" id="cd04196">
    <property type="entry name" value="GT_2_like_d"/>
    <property type="match status" value="1"/>
</dbReference>
<dbReference type="SUPFAM" id="SSF53448">
    <property type="entry name" value="Nucleotide-diphospho-sugar transferases"/>
    <property type="match status" value="1"/>
</dbReference>
<keyword evidence="3" id="KW-0808">Transferase</keyword>
<proteinExistence type="inferred from homology"/>
<gene>
    <name evidence="3" type="ORF">AM231_27390</name>
</gene>
<sequence length="309" mass="35863">MNKVQVLLSAYNGEQYISEQIQSILNQRHPSISILIRDDGSTDRTVELLEELMRLYPDKIKLIKGPNVGVVSSFFELMRSADSEADYYCFCDQDDVWLDHKVESAITRLNSSLHTEVPAMVFTTTYLTDDQLNQKGTWPKPPAQEPSFFNALYENIAIGATITMNQSARNLFMNSESVNSEKVLMHDWWFYLLISAFGTVIYDNTPSMLYRQHSNNVVGGSNSILGKLKSKWASFKRHIGRDLLHKQASEFHRIYGSRLQGVYKEQLELFITPRRRFVDRLRYARKSRLYRQSRAESLLFKFFILIGFI</sequence>
<protein>
    <submittedName>
        <fullName evidence="3">Glycosyl transferase family 2</fullName>
    </submittedName>
</protein>
<dbReference type="PATRIC" id="fig|1705565.3.peg.1707"/>
<dbReference type="Proteomes" id="UP000036932">
    <property type="component" value="Unassembled WGS sequence"/>
</dbReference>
<dbReference type="PANTHER" id="PTHR22916:SF3">
    <property type="entry name" value="UDP-GLCNAC:BETAGAL BETA-1,3-N-ACETYLGLUCOSAMINYLTRANSFERASE-LIKE PROTEIN 1"/>
    <property type="match status" value="1"/>
</dbReference>
<reference evidence="4" key="1">
    <citation type="submission" date="2015-08" db="EMBL/GenBank/DDBJ databases">
        <title>Genome sequencing project for genomic taxonomy and phylogenomics of Bacillus-like bacteria.</title>
        <authorList>
            <person name="Liu B."/>
            <person name="Wang J."/>
            <person name="Zhu Y."/>
            <person name="Liu G."/>
            <person name="Chen Q."/>
            <person name="Chen Z."/>
            <person name="Lan J."/>
            <person name="Che J."/>
            <person name="Ge C."/>
            <person name="Shi H."/>
            <person name="Pan Z."/>
            <person name="Liu X."/>
        </authorList>
    </citation>
    <scope>NUCLEOTIDE SEQUENCE [LARGE SCALE GENOMIC DNA]</scope>
    <source>
        <strain evidence="4">FJAT-22460</strain>
    </source>
</reference>
<evidence type="ECO:0000259" key="2">
    <source>
        <dbReference type="Pfam" id="PF00535"/>
    </source>
</evidence>
<organism evidence="3 4">
    <name type="scientific">Paenibacillus solani</name>
    <dbReference type="NCBI Taxonomy" id="1705565"/>
    <lineage>
        <taxon>Bacteria</taxon>
        <taxon>Bacillati</taxon>
        <taxon>Bacillota</taxon>
        <taxon>Bacilli</taxon>
        <taxon>Bacillales</taxon>
        <taxon>Paenibacillaceae</taxon>
        <taxon>Paenibacillus</taxon>
    </lineage>
</organism>
<feature type="domain" description="Glycosyltransferase 2-like" evidence="2">
    <location>
        <begin position="6"/>
        <end position="147"/>
    </location>
</feature>
<dbReference type="InterPro" id="IPR001173">
    <property type="entry name" value="Glyco_trans_2-like"/>
</dbReference>
<dbReference type="EMBL" id="LIUT01000008">
    <property type="protein sequence ID" value="KOR76490.1"/>
    <property type="molecule type" value="Genomic_DNA"/>
</dbReference>
<dbReference type="Pfam" id="PF00535">
    <property type="entry name" value="Glycos_transf_2"/>
    <property type="match status" value="1"/>
</dbReference>
<keyword evidence="4" id="KW-1185">Reference proteome</keyword>
<accession>A0A0M1N394</accession>